<name>A0A4U5NUQ3_STECR</name>
<keyword evidence="3" id="KW-1185">Reference proteome</keyword>
<reference evidence="2 3" key="1">
    <citation type="journal article" date="2015" name="Genome Biol.">
        <title>Comparative genomics of Steinernema reveals deeply conserved gene regulatory networks.</title>
        <authorList>
            <person name="Dillman A.R."/>
            <person name="Macchietto M."/>
            <person name="Porter C.F."/>
            <person name="Rogers A."/>
            <person name="Williams B."/>
            <person name="Antoshechkin I."/>
            <person name="Lee M.M."/>
            <person name="Goodwin Z."/>
            <person name="Lu X."/>
            <person name="Lewis E.E."/>
            <person name="Goodrich-Blair H."/>
            <person name="Stock S.P."/>
            <person name="Adams B.J."/>
            <person name="Sternberg P.W."/>
            <person name="Mortazavi A."/>
        </authorList>
    </citation>
    <scope>NUCLEOTIDE SEQUENCE [LARGE SCALE GENOMIC DNA]</scope>
    <source>
        <strain evidence="2 3">ALL</strain>
    </source>
</reference>
<sequence length="135" mass="15375">MSHRGRLRGRFLGFFGITADRDGKNALGLRSVFYPRASRVSRHATLFAVLLQRRISDVARLRQRSGQRKIGQNQEMGKEPTSGGESFEGHSPLFAFLFNRIAYLDRPPSQTVHNPISQLFSDRVHHQIALIRFSV</sequence>
<dbReference type="Proteomes" id="UP000298663">
    <property type="component" value="Unassembled WGS sequence"/>
</dbReference>
<protein>
    <submittedName>
        <fullName evidence="2">Uncharacterized protein</fullName>
    </submittedName>
</protein>
<feature type="region of interest" description="Disordered" evidence="1">
    <location>
        <begin position="63"/>
        <end position="86"/>
    </location>
</feature>
<evidence type="ECO:0000256" key="1">
    <source>
        <dbReference type="SAM" id="MobiDB-lite"/>
    </source>
</evidence>
<evidence type="ECO:0000313" key="2">
    <source>
        <dbReference type="EMBL" id="TKR87106.1"/>
    </source>
</evidence>
<accession>A0A4U5NUQ3</accession>
<evidence type="ECO:0000313" key="3">
    <source>
        <dbReference type="Proteomes" id="UP000298663"/>
    </source>
</evidence>
<organism evidence="2 3">
    <name type="scientific">Steinernema carpocapsae</name>
    <name type="common">Entomopathogenic nematode</name>
    <dbReference type="NCBI Taxonomy" id="34508"/>
    <lineage>
        <taxon>Eukaryota</taxon>
        <taxon>Metazoa</taxon>
        <taxon>Ecdysozoa</taxon>
        <taxon>Nematoda</taxon>
        <taxon>Chromadorea</taxon>
        <taxon>Rhabditida</taxon>
        <taxon>Tylenchina</taxon>
        <taxon>Panagrolaimomorpha</taxon>
        <taxon>Strongyloidoidea</taxon>
        <taxon>Steinernematidae</taxon>
        <taxon>Steinernema</taxon>
    </lineage>
</organism>
<reference evidence="2 3" key="2">
    <citation type="journal article" date="2019" name="G3 (Bethesda)">
        <title>Hybrid Assembly of the Genome of the Entomopathogenic Nematode Steinernema carpocapsae Identifies the X-Chromosome.</title>
        <authorList>
            <person name="Serra L."/>
            <person name="Macchietto M."/>
            <person name="Macias-Munoz A."/>
            <person name="McGill C.J."/>
            <person name="Rodriguez I.M."/>
            <person name="Rodriguez B."/>
            <person name="Murad R."/>
            <person name="Mortazavi A."/>
        </authorList>
    </citation>
    <scope>NUCLEOTIDE SEQUENCE [LARGE SCALE GENOMIC DNA]</scope>
    <source>
        <strain evidence="2 3">ALL</strain>
    </source>
</reference>
<proteinExistence type="predicted"/>
<comment type="caution">
    <text evidence="2">The sequence shown here is derived from an EMBL/GenBank/DDBJ whole genome shotgun (WGS) entry which is preliminary data.</text>
</comment>
<dbReference type="AlphaFoldDB" id="A0A4U5NUQ3"/>
<dbReference type="EMBL" id="AZBU02000003">
    <property type="protein sequence ID" value="TKR87106.1"/>
    <property type="molecule type" value="Genomic_DNA"/>
</dbReference>
<gene>
    <name evidence="2" type="ORF">L596_011565</name>
</gene>